<evidence type="ECO:0000313" key="1">
    <source>
        <dbReference type="EMBL" id="CAK7941952.1"/>
    </source>
</evidence>
<accession>A0AAV1V6L2</accession>
<sequence length="88" mass="9773">MDGPVAATIHPSNRAKRNRRTFIDAALRIVACIDSSIAGRGANGEAKKWLLAQDRCPALCKQERRVLHLAPVSSSSASLLRQRHRWMI</sequence>
<evidence type="ECO:0000313" key="2">
    <source>
        <dbReference type="Proteomes" id="UP001162060"/>
    </source>
</evidence>
<proteinExistence type="predicted"/>
<name>A0AAV1V6L2_9STRA</name>
<organism evidence="1 2">
    <name type="scientific">Peronospora matthiolae</name>
    <dbReference type="NCBI Taxonomy" id="2874970"/>
    <lineage>
        <taxon>Eukaryota</taxon>
        <taxon>Sar</taxon>
        <taxon>Stramenopiles</taxon>
        <taxon>Oomycota</taxon>
        <taxon>Peronosporomycetes</taxon>
        <taxon>Peronosporales</taxon>
        <taxon>Peronosporaceae</taxon>
        <taxon>Peronospora</taxon>
    </lineage>
</organism>
<protein>
    <submittedName>
        <fullName evidence="1">Uncharacterized protein</fullName>
    </submittedName>
</protein>
<dbReference type="AlphaFoldDB" id="A0AAV1V6L2"/>
<comment type="caution">
    <text evidence="1">The sequence shown here is derived from an EMBL/GenBank/DDBJ whole genome shotgun (WGS) entry which is preliminary data.</text>
</comment>
<gene>
    <name evidence="1" type="ORF">PM001_LOCUS27102</name>
</gene>
<dbReference type="Proteomes" id="UP001162060">
    <property type="component" value="Unassembled WGS sequence"/>
</dbReference>
<dbReference type="EMBL" id="CAKLBY020000267">
    <property type="protein sequence ID" value="CAK7941952.1"/>
    <property type="molecule type" value="Genomic_DNA"/>
</dbReference>
<reference evidence="1" key="1">
    <citation type="submission" date="2024-01" db="EMBL/GenBank/DDBJ databases">
        <authorList>
            <person name="Webb A."/>
        </authorList>
    </citation>
    <scope>NUCLEOTIDE SEQUENCE</scope>
    <source>
        <strain evidence="1">Pm1</strain>
    </source>
</reference>